<evidence type="ECO:0000313" key="1">
    <source>
        <dbReference type="EMBL" id="KAJ2790656.1"/>
    </source>
</evidence>
<comment type="caution">
    <text evidence="1">The sequence shown here is derived from an EMBL/GenBank/DDBJ whole genome shotgun (WGS) entry which is preliminary data.</text>
</comment>
<dbReference type="EMBL" id="JANBUK010000288">
    <property type="protein sequence ID" value="KAJ2790656.1"/>
    <property type="molecule type" value="Genomic_DNA"/>
</dbReference>
<organism evidence="1 2">
    <name type="scientific">Coemansia linderi</name>
    <dbReference type="NCBI Taxonomy" id="2663919"/>
    <lineage>
        <taxon>Eukaryota</taxon>
        <taxon>Fungi</taxon>
        <taxon>Fungi incertae sedis</taxon>
        <taxon>Zoopagomycota</taxon>
        <taxon>Kickxellomycotina</taxon>
        <taxon>Kickxellomycetes</taxon>
        <taxon>Kickxellales</taxon>
        <taxon>Kickxellaceae</taxon>
        <taxon>Coemansia</taxon>
    </lineage>
</organism>
<gene>
    <name evidence="1" type="ORF">GGI18_001656</name>
</gene>
<keyword evidence="2" id="KW-1185">Reference proteome</keyword>
<evidence type="ECO:0000313" key="2">
    <source>
        <dbReference type="Proteomes" id="UP001140066"/>
    </source>
</evidence>
<proteinExistence type="predicted"/>
<dbReference type="Proteomes" id="UP001140066">
    <property type="component" value="Unassembled WGS sequence"/>
</dbReference>
<sequence length="284" mass="30634">MATHSSNDLGSCQLILSMRFMPLRRVGAPTSEVQGGIDESDTSDDECDAADGLAHSSSNQMLGELGTRTRPSAGRSKLAQEAFNIAPKSVKKAIDEHALAAQGSEAVGKVHDGPRKVTRVVKTCKQESVMGEGLVASEERKAQVEPDKMEAGEADPVQRSYSPLVGDIGCLRSYIRSESERQDALEPRDVLLHEPSSDTRHPPPPAAYKPPLMGIETSFVPPELDVDPAIWERFADALNAAIPRGTRQVEYQIARWNADAFDELGFGIGLVSLDSGLTLSLSKK</sequence>
<name>A0ACC1KJU1_9FUNG</name>
<accession>A0ACC1KJU1</accession>
<protein>
    <submittedName>
        <fullName evidence="1">Uncharacterized protein</fullName>
    </submittedName>
</protein>
<reference evidence="1" key="1">
    <citation type="submission" date="2022-07" db="EMBL/GenBank/DDBJ databases">
        <title>Phylogenomic reconstructions and comparative analyses of Kickxellomycotina fungi.</title>
        <authorList>
            <person name="Reynolds N.K."/>
            <person name="Stajich J.E."/>
            <person name="Barry K."/>
            <person name="Grigoriev I.V."/>
            <person name="Crous P."/>
            <person name="Smith M.E."/>
        </authorList>
    </citation>
    <scope>NUCLEOTIDE SEQUENCE</scope>
    <source>
        <strain evidence="1">BCRC 34191</strain>
    </source>
</reference>